<dbReference type="GO" id="GO:0022857">
    <property type="term" value="F:transmembrane transporter activity"/>
    <property type="evidence" value="ECO:0007669"/>
    <property type="project" value="InterPro"/>
</dbReference>
<dbReference type="Pfam" id="PF00939">
    <property type="entry name" value="Na_sulph_symp"/>
    <property type="match status" value="1"/>
</dbReference>
<dbReference type="NCBIfam" id="TIGR00785">
    <property type="entry name" value="dass"/>
    <property type="match status" value="1"/>
</dbReference>
<feature type="transmembrane region" description="Helical" evidence="7">
    <location>
        <begin position="194"/>
        <end position="212"/>
    </location>
</feature>
<dbReference type="EMBL" id="JAEPRD010000004">
    <property type="protein sequence ID" value="KAG2213081.1"/>
    <property type="molecule type" value="Genomic_DNA"/>
</dbReference>
<evidence type="ECO:0000256" key="2">
    <source>
        <dbReference type="ARBA" id="ARBA00007349"/>
    </source>
</evidence>
<comment type="subcellular location">
    <subcellularLocation>
        <location evidence="1">Plastid</location>
        <location evidence="1">Chloroplast inner membrane</location>
        <topology evidence="1">Multi-pass membrane protein</topology>
    </subcellularLocation>
</comment>
<feature type="transmembrane region" description="Helical" evidence="7">
    <location>
        <begin position="449"/>
        <end position="474"/>
    </location>
</feature>
<evidence type="ECO:0000256" key="3">
    <source>
        <dbReference type="ARBA" id="ARBA00022692"/>
    </source>
</evidence>
<reference evidence="8" key="1">
    <citation type="submission" date="2020-12" db="EMBL/GenBank/DDBJ databases">
        <title>Metabolic potential, ecology and presence of endohyphal bacteria is reflected in genomic diversity of Mucoromycotina.</title>
        <authorList>
            <person name="Muszewska A."/>
            <person name="Okrasinska A."/>
            <person name="Steczkiewicz K."/>
            <person name="Drgas O."/>
            <person name="Orlowska M."/>
            <person name="Perlinska-Lenart U."/>
            <person name="Aleksandrzak-Piekarczyk T."/>
            <person name="Szatraj K."/>
            <person name="Zielenkiewicz U."/>
            <person name="Pilsyk S."/>
            <person name="Malc E."/>
            <person name="Mieczkowski P."/>
            <person name="Kruszewska J.S."/>
            <person name="Biernat P."/>
            <person name="Pawlowska J."/>
        </authorList>
    </citation>
    <scope>NUCLEOTIDE SEQUENCE</scope>
    <source>
        <strain evidence="8">WA0000017839</strain>
    </source>
</reference>
<evidence type="ECO:0008006" key="10">
    <source>
        <dbReference type="Google" id="ProtNLM"/>
    </source>
</evidence>
<evidence type="ECO:0000256" key="5">
    <source>
        <dbReference type="ARBA" id="ARBA00022989"/>
    </source>
</evidence>
<keyword evidence="3 7" id="KW-0812">Transmembrane</keyword>
<dbReference type="GO" id="GO:0016020">
    <property type="term" value="C:membrane"/>
    <property type="evidence" value="ECO:0007669"/>
    <property type="project" value="InterPro"/>
</dbReference>
<dbReference type="PANTHER" id="PTHR42826">
    <property type="entry name" value="DICARBOXYLATE TRANSPORTER 2.1, CHLOROPLASTIC"/>
    <property type="match status" value="1"/>
</dbReference>
<accession>A0A8H7V7K1</accession>
<evidence type="ECO:0000313" key="8">
    <source>
        <dbReference type="EMBL" id="KAG2213081.1"/>
    </source>
</evidence>
<feature type="transmembrane region" description="Helical" evidence="7">
    <location>
        <begin position="524"/>
        <end position="549"/>
    </location>
</feature>
<keyword evidence="4" id="KW-1001">Plastid inner membrane</keyword>
<keyword evidence="4" id="KW-0934">Plastid</keyword>
<feature type="transmembrane region" description="Helical" evidence="7">
    <location>
        <begin position="47"/>
        <end position="64"/>
    </location>
</feature>
<sequence length="552" mass="59749">MAGSHLQYQTIDVDVVSPVPEPDELSCLLTNTTPKDSKWTRLTKSRAFSLLPSFLLGTTIWFGVTPTEELTVTAIHLLAVFSSCIFALITTSVDISMLVLTGLTLLAVTHSFECVDHATGLMTECRLCGETDPLSGEIFDCKPGKESFKQSLEGFSSSVVWLIFAAFHLGKAVEITKLGRRLSLMMIKAFGKHTLGLAYAIVFSELILAPFVPSNTARGGGIVLPVVHSIATTLGSTPNVNPEIGSFLILVGSHANLLSASMYLTGMAANPIVVAKANQLFPDINFGFMTWLQGSIVPALVCAIFIPLIIRRSLGLNTGRPERGKHAREGDNVIQHAQMELNKMGPVSLKEWQLCFVLLSCLGMWVTSNMTQLDSTLVALIGIVALLHMGTITWKDVSSNTNAWDTLFWLGGFVTIAHQLSQAGASSYLGHKISFAIQHFNLPPVPALAVSYFLTTFMFSSLSAHTVAFVGTFLDAGHALGAHPMMLTAFISYFGALGGCMTNFSTGSAAMYYAPGYVARTKWFIVGAQLAVFYLVVYFTVGVTWWGFLGWL</sequence>
<comment type="caution">
    <text evidence="8">The sequence shown here is derived from an EMBL/GenBank/DDBJ whole genome shotgun (WGS) entry which is preliminary data.</text>
</comment>
<feature type="transmembrane region" description="Helical" evidence="7">
    <location>
        <begin position="288"/>
        <end position="310"/>
    </location>
</feature>
<dbReference type="AlphaFoldDB" id="A0A8H7V7K1"/>
<keyword evidence="9" id="KW-1185">Reference proteome</keyword>
<feature type="transmembrane region" description="Helical" evidence="7">
    <location>
        <begin position="376"/>
        <end position="394"/>
    </location>
</feature>
<gene>
    <name evidence="8" type="ORF">INT47_011230</name>
</gene>
<name>A0A8H7V7K1_9FUNG</name>
<keyword evidence="5 7" id="KW-1133">Transmembrane helix</keyword>
<proteinExistence type="inferred from homology"/>
<evidence type="ECO:0000256" key="6">
    <source>
        <dbReference type="ARBA" id="ARBA00023136"/>
    </source>
</evidence>
<feature type="transmembrane region" description="Helical" evidence="7">
    <location>
        <begin position="95"/>
        <end position="112"/>
    </location>
</feature>
<feature type="transmembrane region" description="Helical" evidence="7">
    <location>
        <begin position="486"/>
        <end position="504"/>
    </location>
</feature>
<dbReference type="InterPro" id="IPR030676">
    <property type="entry name" value="CitT-rel"/>
</dbReference>
<dbReference type="InterPro" id="IPR001898">
    <property type="entry name" value="SLC13A/DASS"/>
</dbReference>
<evidence type="ECO:0000256" key="7">
    <source>
        <dbReference type="SAM" id="Phobius"/>
    </source>
</evidence>
<feature type="transmembrane region" description="Helical" evidence="7">
    <location>
        <begin position="406"/>
        <end position="429"/>
    </location>
</feature>
<protein>
    <recommendedName>
        <fullName evidence="10">Sodium/sulfate symporter</fullName>
    </recommendedName>
</protein>
<evidence type="ECO:0000256" key="4">
    <source>
        <dbReference type="ARBA" id="ARBA00022780"/>
    </source>
</evidence>
<evidence type="ECO:0000256" key="1">
    <source>
        <dbReference type="ARBA" id="ARBA00004478"/>
    </source>
</evidence>
<keyword evidence="6 7" id="KW-0472">Membrane</keyword>
<dbReference type="OrthoDB" id="1695362at2759"/>
<evidence type="ECO:0000313" key="9">
    <source>
        <dbReference type="Proteomes" id="UP000603453"/>
    </source>
</evidence>
<dbReference type="Proteomes" id="UP000603453">
    <property type="component" value="Unassembled WGS sequence"/>
</dbReference>
<organism evidence="8 9">
    <name type="scientific">Mucor saturninus</name>
    <dbReference type="NCBI Taxonomy" id="64648"/>
    <lineage>
        <taxon>Eukaryota</taxon>
        <taxon>Fungi</taxon>
        <taxon>Fungi incertae sedis</taxon>
        <taxon>Mucoromycota</taxon>
        <taxon>Mucoromycotina</taxon>
        <taxon>Mucoromycetes</taxon>
        <taxon>Mucorales</taxon>
        <taxon>Mucorineae</taxon>
        <taxon>Mucoraceae</taxon>
        <taxon>Mucor</taxon>
    </lineage>
</organism>
<comment type="similarity">
    <text evidence="2">Belongs to the SLC13A/DASS transporter (TC 2.A.47) family. DIT1 subfamily.</text>
</comment>